<comment type="caution">
    <text evidence="2">The sequence shown here is derived from an EMBL/GenBank/DDBJ whole genome shotgun (WGS) entry which is preliminary data.</text>
</comment>
<dbReference type="PANTHER" id="PTHR43056:SF5">
    <property type="entry name" value="PEPTIDASE S9 PROLYL OLIGOPEPTIDASE CATALYTIC DOMAIN-CONTAINING PROTEIN"/>
    <property type="match status" value="1"/>
</dbReference>
<dbReference type="InterPro" id="IPR001375">
    <property type="entry name" value="Peptidase_S9_cat"/>
</dbReference>
<accession>A0AA36D8G6</accession>
<evidence type="ECO:0000313" key="3">
    <source>
        <dbReference type="Proteomes" id="UP001177023"/>
    </source>
</evidence>
<evidence type="ECO:0000259" key="1">
    <source>
        <dbReference type="Pfam" id="PF00326"/>
    </source>
</evidence>
<sequence>MPTAAGDCAAASKKSDKRISPALFTAGVKGYAQLKADRDFAYWVVQDFEGRKILLRCAHAEDSQPEHVLPEVSKIGNEVNAYGGGTLALGDDGAVYVVTQHTIAMLTPAGKYELIYDGKELGQDFADLTIHGRHLVAVCEQSDTTKGYDLNPTNKLIHIDLGTKKIRDLVTGADFYASPRISPDGRRLTWMQWNHGNMPWDETQIGHAELLSAASEADDLLADVRIILDGQGKKINYHQPTWSNEGRLFVASDEQDDHWNVYEVDVQPNEAPAKTRKCQTSRIGTECGTPHWQFDNAQFAVHNDQIFYHFNDGILALGDVDGKKLLEVPSGTGGYTHYSHLQYCGNGLAYAIATGPRKAQSIVRITVKGNIDEQFKSSSTLQIEPIRVLAAVKSDEELQGLPLSVAEEIWVDGPAGIRFPGWYYPPSTRLSLIIFFSNPDRDESALPPTIFQCHSGPTAQAHDGLDLRKQFFTSRGFAMFDINYRGSTGYGSKLRRSLYGAWGDNDREDLVLSVKKLIADGRADPKKILLKGGSAGGLVVMRALRAEPSLFTAAVINYGVLDLERMVAETPKFEIGYNRQLLGADPAIWAERSPKNHVEAITTPVCFFHGSKDPVVAPAQSEEMHAALAARGVKTALRILEGESHGYRTREGVTIANEGAYSFFCAIMGIPCASEVELDIKNLH</sequence>
<dbReference type="SUPFAM" id="SSF53474">
    <property type="entry name" value="alpha/beta-Hydrolases"/>
    <property type="match status" value="1"/>
</dbReference>
<dbReference type="SUPFAM" id="SSF82171">
    <property type="entry name" value="DPP6 N-terminal domain-like"/>
    <property type="match status" value="1"/>
</dbReference>
<dbReference type="EMBL" id="CATQJA010002663">
    <property type="protein sequence ID" value="CAJ0581678.1"/>
    <property type="molecule type" value="Genomic_DNA"/>
</dbReference>
<organism evidence="2 3">
    <name type="scientific">Mesorhabditis spiculigera</name>
    <dbReference type="NCBI Taxonomy" id="96644"/>
    <lineage>
        <taxon>Eukaryota</taxon>
        <taxon>Metazoa</taxon>
        <taxon>Ecdysozoa</taxon>
        <taxon>Nematoda</taxon>
        <taxon>Chromadorea</taxon>
        <taxon>Rhabditida</taxon>
        <taxon>Rhabditina</taxon>
        <taxon>Rhabditomorpha</taxon>
        <taxon>Rhabditoidea</taxon>
        <taxon>Rhabditidae</taxon>
        <taxon>Mesorhabditinae</taxon>
        <taxon>Mesorhabditis</taxon>
    </lineage>
</organism>
<keyword evidence="3" id="KW-1185">Reference proteome</keyword>
<evidence type="ECO:0000313" key="2">
    <source>
        <dbReference type="EMBL" id="CAJ0581678.1"/>
    </source>
</evidence>
<reference evidence="2" key="1">
    <citation type="submission" date="2023-06" db="EMBL/GenBank/DDBJ databases">
        <authorList>
            <person name="Delattre M."/>
        </authorList>
    </citation>
    <scope>NUCLEOTIDE SEQUENCE</scope>
    <source>
        <strain evidence="2">AF72</strain>
    </source>
</reference>
<dbReference type="GO" id="GO:0008236">
    <property type="term" value="F:serine-type peptidase activity"/>
    <property type="evidence" value="ECO:0007669"/>
    <property type="project" value="InterPro"/>
</dbReference>
<name>A0AA36D8G6_9BILA</name>
<dbReference type="Pfam" id="PF00326">
    <property type="entry name" value="Peptidase_S9"/>
    <property type="match status" value="1"/>
</dbReference>
<feature type="non-terminal residue" evidence="2">
    <location>
        <position position="684"/>
    </location>
</feature>
<feature type="domain" description="Peptidase S9 prolyl oligopeptidase catalytic" evidence="1">
    <location>
        <begin position="466"/>
        <end position="667"/>
    </location>
</feature>
<protein>
    <recommendedName>
        <fullName evidence="1">Peptidase S9 prolyl oligopeptidase catalytic domain-containing protein</fullName>
    </recommendedName>
</protein>
<dbReference type="InterPro" id="IPR029058">
    <property type="entry name" value="AB_hydrolase_fold"/>
</dbReference>
<dbReference type="InterPro" id="IPR050585">
    <property type="entry name" value="Xaa-Pro_dipeptidyl-ppase/CocE"/>
</dbReference>
<dbReference type="Proteomes" id="UP001177023">
    <property type="component" value="Unassembled WGS sequence"/>
</dbReference>
<dbReference type="Gene3D" id="2.120.10.30">
    <property type="entry name" value="TolB, C-terminal domain"/>
    <property type="match status" value="1"/>
</dbReference>
<proteinExistence type="predicted"/>
<dbReference type="GO" id="GO:0006508">
    <property type="term" value="P:proteolysis"/>
    <property type="evidence" value="ECO:0007669"/>
    <property type="project" value="InterPro"/>
</dbReference>
<dbReference type="AlphaFoldDB" id="A0AA36D8G6"/>
<gene>
    <name evidence="2" type="ORF">MSPICULIGERA_LOCUS19833</name>
</gene>
<dbReference type="Gene3D" id="3.40.50.1820">
    <property type="entry name" value="alpha/beta hydrolase"/>
    <property type="match status" value="1"/>
</dbReference>
<dbReference type="PANTHER" id="PTHR43056">
    <property type="entry name" value="PEPTIDASE S9 PROLYL OLIGOPEPTIDASE"/>
    <property type="match status" value="1"/>
</dbReference>
<dbReference type="InterPro" id="IPR011042">
    <property type="entry name" value="6-blade_b-propeller_TolB-like"/>
</dbReference>